<feature type="domain" description="SPOR" evidence="3">
    <location>
        <begin position="337"/>
        <end position="421"/>
    </location>
</feature>
<dbReference type="Pfam" id="PF05036">
    <property type="entry name" value="SPOR"/>
    <property type="match status" value="1"/>
</dbReference>
<evidence type="ECO:0000313" key="5">
    <source>
        <dbReference type="Proteomes" id="UP000318681"/>
    </source>
</evidence>
<evidence type="ECO:0000256" key="1">
    <source>
        <dbReference type="PROSITE-ProRule" id="PRU00339"/>
    </source>
</evidence>
<feature type="repeat" description="TPR" evidence="1">
    <location>
        <begin position="77"/>
        <end position="110"/>
    </location>
</feature>
<dbReference type="InterPro" id="IPR019734">
    <property type="entry name" value="TPR_rpt"/>
</dbReference>
<accession>A0A558QVY0</accession>
<dbReference type="GO" id="GO:0042834">
    <property type="term" value="F:peptidoglycan binding"/>
    <property type="evidence" value="ECO:0007669"/>
    <property type="project" value="InterPro"/>
</dbReference>
<sequence length="438" mass="43959">MKKAIVVKFAVSAALLGTVAVGCKPASPPATLSSATPRADRQAAKLAGRASAALAKQDAAKAVTLAQDAVALAPREAAYRLLLGRAYIAAGRFVSAETVLGEALALSPDDGQVQMSLALTRIALGKWDSARELLAAARGKVGESDRGLALSLAGDKEGGVAVLEAAARAADADAKTRQNYALGLALAGRWGESRAVAAQDLAPAVLKTRMGEWAHLSQPKDAWDQVAALLHVTPVEDAGMPTALALASPVSGETAVAAVDPAAMPAVVAAPVDAAGIVSADAGQADPAGTGSSAPATSASQLAVAAPVRAIVPPVRLAALSADGAPAAIARPARLPGKVRGRFVVQLGAFSSAATVENARRSSARHVERIAALGPSRTVLGTERRGALYRLSLAGFQTRGAALDVCRQIRAAQGQCFVRAAADAALAGLAPTAPVRAG</sequence>
<dbReference type="PROSITE" id="PS51724">
    <property type="entry name" value="SPOR"/>
    <property type="match status" value="1"/>
</dbReference>
<dbReference type="PROSITE" id="PS51257">
    <property type="entry name" value="PROKAR_LIPOPROTEIN"/>
    <property type="match status" value="1"/>
</dbReference>
<name>A0A558QVY0_9SPHN</name>
<proteinExistence type="predicted"/>
<dbReference type="InterPro" id="IPR007730">
    <property type="entry name" value="SPOR-like_dom"/>
</dbReference>
<evidence type="ECO:0000259" key="3">
    <source>
        <dbReference type="PROSITE" id="PS51724"/>
    </source>
</evidence>
<protein>
    <submittedName>
        <fullName evidence="4">Tetratricopeptide repeat protein</fullName>
    </submittedName>
</protein>
<reference evidence="4 5" key="1">
    <citation type="submission" date="2019-07" db="EMBL/GenBank/DDBJ databases">
        <title>Sphingomonas solaris sp. nov., isolated from a solar panel from Boston, Massachusetts.</title>
        <authorList>
            <person name="Tanner K."/>
            <person name="Pascual J."/>
            <person name="Mancuso C."/>
            <person name="Pereto J."/>
            <person name="Khalil A."/>
            <person name="Vilanova C."/>
        </authorList>
    </citation>
    <scope>NUCLEOTIDE SEQUENCE [LARGE SCALE GENOMIC DNA]</scope>
    <source>
        <strain evidence="4 5">R4DWN</strain>
    </source>
</reference>
<feature type="signal peptide" evidence="2">
    <location>
        <begin position="1"/>
        <end position="19"/>
    </location>
</feature>
<dbReference type="Gene3D" id="3.30.70.1070">
    <property type="entry name" value="Sporulation related repeat"/>
    <property type="match status" value="1"/>
</dbReference>
<keyword evidence="2" id="KW-0732">Signal</keyword>
<keyword evidence="1" id="KW-0802">TPR repeat</keyword>
<keyword evidence="5" id="KW-1185">Reference proteome</keyword>
<evidence type="ECO:0000313" key="4">
    <source>
        <dbReference type="EMBL" id="TVV71316.1"/>
    </source>
</evidence>
<dbReference type="SUPFAM" id="SSF48452">
    <property type="entry name" value="TPR-like"/>
    <property type="match status" value="1"/>
</dbReference>
<feature type="chain" id="PRO_5021734917" evidence="2">
    <location>
        <begin position="20"/>
        <end position="438"/>
    </location>
</feature>
<comment type="caution">
    <text evidence="4">The sequence shown here is derived from an EMBL/GenBank/DDBJ whole genome shotgun (WGS) entry which is preliminary data.</text>
</comment>
<evidence type="ECO:0000256" key="2">
    <source>
        <dbReference type="SAM" id="SignalP"/>
    </source>
</evidence>
<dbReference type="Proteomes" id="UP000318681">
    <property type="component" value="Unassembled WGS sequence"/>
</dbReference>
<dbReference type="EMBL" id="VNIM01000091">
    <property type="protein sequence ID" value="TVV71316.1"/>
    <property type="molecule type" value="Genomic_DNA"/>
</dbReference>
<dbReference type="InterPro" id="IPR036680">
    <property type="entry name" value="SPOR-like_sf"/>
</dbReference>
<organism evidence="4 5">
    <name type="scientific">Alterirhizorhabdus solaris</name>
    <dbReference type="NCBI Taxonomy" id="2529389"/>
    <lineage>
        <taxon>Bacteria</taxon>
        <taxon>Pseudomonadati</taxon>
        <taxon>Pseudomonadota</taxon>
        <taxon>Alphaproteobacteria</taxon>
        <taxon>Sphingomonadales</taxon>
        <taxon>Rhizorhabdaceae</taxon>
        <taxon>Alterirhizorhabdus</taxon>
    </lineage>
</organism>
<dbReference type="Pfam" id="PF14559">
    <property type="entry name" value="TPR_19"/>
    <property type="match status" value="1"/>
</dbReference>
<dbReference type="RefSeq" id="WP_145154563.1">
    <property type="nucleotide sequence ID" value="NZ_VNIM01000091.1"/>
</dbReference>
<dbReference type="OrthoDB" id="7388953at2"/>
<dbReference type="SUPFAM" id="SSF110997">
    <property type="entry name" value="Sporulation related repeat"/>
    <property type="match status" value="1"/>
</dbReference>
<dbReference type="PROSITE" id="PS50005">
    <property type="entry name" value="TPR"/>
    <property type="match status" value="1"/>
</dbReference>
<dbReference type="Gene3D" id="1.25.40.10">
    <property type="entry name" value="Tetratricopeptide repeat domain"/>
    <property type="match status" value="1"/>
</dbReference>
<gene>
    <name evidence="4" type="ORF">FOY91_17130</name>
</gene>
<dbReference type="AlphaFoldDB" id="A0A558QVY0"/>
<dbReference type="InterPro" id="IPR011990">
    <property type="entry name" value="TPR-like_helical_dom_sf"/>
</dbReference>